<dbReference type="AlphaFoldDB" id="A0A1E1MCF6"/>
<proteinExistence type="predicted"/>
<accession>A0A1E1MCF6</accession>
<organism evidence="1 2">
    <name type="scientific">Rhynchosporium secalis</name>
    <name type="common">Barley scald fungus</name>
    <dbReference type="NCBI Taxonomy" id="38038"/>
    <lineage>
        <taxon>Eukaryota</taxon>
        <taxon>Fungi</taxon>
        <taxon>Dikarya</taxon>
        <taxon>Ascomycota</taxon>
        <taxon>Pezizomycotina</taxon>
        <taxon>Leotiomycetes</taxon>
        <taxon>Helotiales</taxon>
        <taxon>Ploettnerulaceae</taxon>
        <taxon>Rhynchosporium</taxon>
    </lineage>
</organism>
<dbReference type="Proteomes" id="UP000177625">
    <property type="component" value="Unassembled WGS sequence"/>
</dbReference>
<evidence type="ECO:0000313" key="1">
    <source>
        <dbReference type="EMBL" id="CZT46435.1"/>
    </source>
</evidence>
<name>A0A1E1MCF6_RHYSE</name>
<evidence type="ECO:0000313" key="2">
    <source>
        <dbReference type="Proteomes" id="UP000177625"/>
    </source>
</evidence>
<dbReference type="EMBL" id="FJVC01000245">
    <property type="protein sequence ID" value="CZT46435.1"/>
    <property type="molecule type" value="Genomic_DNA"/>
</dbReference>
<gene>
    <name evidence="1" type="ORF">RSE6_06861</name>
</gene>
<protein>
    <submittedName>
        <fullName evidence="1">Uncharacterized protein</fullName>
    </submittedName>
</protein>
<reference evidence="2" key="1">
    <citation type="submission" date="2016-03" db="EMBL/GenBank/DDBJ databases">
        <authorList>
            <person name="Guldener U."/>
        </authorList>
    </citation>
    <scope>NUCLEOTIDE SEQUENCE [LARGE SCALE GENOMIC DNA]</scope>
</reference>
<sequence length="75" mass="8746">MAPFWNLRARNATAVSTIFYNTVGDEFPIAIWKSAHGRHWAIGFINLWRPDERVTLKTRWVLDQRENIIQASGPH</sequence>
<keyword evidence="2" id="KW-1185">Reference proteome</keyword>